<feature type="signal peptide" evidence="2">
    <location>
        <begin position="1"/>
        <end position="19"/>
    </location>
</feature>
<dbReference type="Pfam" id="PF18962">
    <property type="entry name" value="Por_Secre_tail"/>
    <property type="match status" value="1"/>
</dbReference>
<dbReference type="SUPFAM" id="SSF69318">
    <property type="entry name" value="Integrin alpha N-terminal domain"/>
    <property type="match status" value="1"/>
</dbReference>
<dbReference type="Pfam" id="PF13517">
    <property type="entry name" value="FG-GAP_3"/>
    <property type="match status" value="3"/>
</dbReference>
<organism evidence="4 5">
    <name type="scientific">Patiriisocius marinus</name>
    <dbReference type="NCBI Taxonomy" id="1397112"/>
    <lineage>
        <taxon>Bacteria</taxon>
        <taxon>Pseudomonadati</taxon>
        <taxon>Bacteroidota</taxon>
        <taxon>Flavobacteriia</taxon>
        <taxon>Flavobacteriales</taxon>
        <taxon>Flavobacteriaceae</taxon>
        <taxon>Patiriisocius</taxon>
    </lineage>
</organism>
<name>A0A5J4IUV5_9FLAO</name>
<dbReference type="RefSeq" id="WP_151672065.1">
    <property type="nucleotide sequence ID" value="NZ_BKCG01000001.1"/>
</dbReference>
<comment type="caution">
    <text evidence="4">The sequence shown here is derived from an EMBL/GenBank/DDBJ whole genome shotgun (WGS) entry which is preliminary data.</text>
</comment>
<evidence type="ECO:0000313" key="5">
    <source>
        <dbReference type="Proteomes" id="UP000326509"/>
    </source>
</evidence>
<evidence type="ECO:0000256" key="2">
    <source>
        <dbReference type="SAM" id="SignalP"/>
    </source>
</evidence>
<proteinExistence type="predicted"/>
<gene>
    <name evidence="4" type="ORF">ULMA_00700</name>
</gene>
<dbReference type="NCBIfam" id="TIGR04183">
    <property type="entry name" value="Por_Secre_tail"/>
    <property type="match status" value="1"/>
</dbReference>
<evidence type="ECO:0000313" key="4">
    <source>
        <dbReference type="EMBL" id="GER57962.1"/>
    </source>
</evidence>
<keyword evidence="5" id="KW-1185">Reference proteome</keyword>
<keyword evidence="1 2" id="KW-0732">Signal</keyword>
<dbReference type="EMBL" id="BKCG01000001">
    <property type="protein sequence ID" value="GER57962.1"/>
    <property type="molecule type" value="Genomic_DNA"/>
</dbReference>
<feature type="domain" description="Secretion system C-terminal sorting" evidence="3">
    <location>
        <begin position="387"/>
        <end position="456"/>
    </location>
</feature>
<protein>
    <recommendedName>
        <fullName evidence="3">Secretion system C-terminal sorting domain-containing protein</fullName>
    </recommendedName>
</protein>
<feature type="chain" id="PRO_5023916465" description="Secretion system C-terminal sorting domain-containing protein" evidence="2">
    <location>
        <begin position="20"/>
        <end position="459"/>
    </location>
</feature>
<dbReference type="AlphaFoldDB" id="A0A5J4IUV5"/>
<dbReference type="InterPro" id="IPR013517">
    <property type="entry name" value="FG-GAP"/>
</dbReference>
<evidence type="ECO:0000256" key="1">
    <source>
        <dbReference type="ARBA" id="ARBA00022729"/>
    </source>
</evidence>
<dbReference type="InterPro" id="IPR026444">
    <property type="entry name" value="Secre_tail"/>
</dbReference>
<dbReference type="InterPro" id="IPR028994">
    <property type="entry name" value="Integrin_alpha_N"/>
</dbReference>
<sequence>MKIKLLVTLAILGCANAFAQIDFAPHIISDTSNNTNMVYAVDVDGDGDIDVVSSSGTNNTLTWHENVDGKGAFEKKHIISTKAETPYSIFAADINLDGTMDVLSASGLDNKIAWYQNDGKGNFSNQQVITTEAERAYSVYANDVDGDGDMDVISGSLKDNKVAWYENLNGKGDFSEQKTISTEVYLPYAVHTADLDNDGDKDIIATSASNSKIIWFENTDGKGTFSEEKVVTNTAHGANKIFAIDIDGDNDLDVVTSSLCSNEIIWYQNTNGKGKFGAERIITGQTGRAKSVFAIDMDGDGDNDVLSASFSDNKIAWYQNTDGKGTFGPQLIISEDALGAQSVYAVDIDNDGDVDVVSASGQGNGIVWYENLSPLGVDINTVFNYSVFPNPARNTINLKSTSPIVKVQIFNQLLQMVLEKDDENGINKVDISTLQSAIYLVKVKDANANYGIQKLIKDN</sequence>
<dbReference type="Gene3D" id="2.130.10.130">
    <property type="entry name" value="Integrin alpha, N-terminal"/>
    <property type="match status" value="1"/>
</dbReference>
<dbReference type="Proteomes" id="UP000326509">
    <property type="component" value="Unassembled WGS sequence"/>
</dbReference>
<reference evidence="4 5" key="1">
    <citation type="submission" date="2019-08" db="EMBL/GenBank/DDBJ databases">
        <title>Draft genome sequence of Ulvibacter marinus type strain NBRC 109484.</title>
        <authorList>
            <person name="Kawano K."/>
            <person name="Ushijima N."/>
            <person name="Kihara M."/>
            <person name="Itoh H."/>
        </authorList>
    </citation>
    <scope>NUCLEOTIDE SEQUENCE [LARGE SCALE GENOMIC DNA]</scope>
    <source>
        <strain evidence="4 5">NBRC 109484</strain>
    </source>
</reference>
<dbReference type="SUPFAM" id="SSF89372">
    <property type="entry name" value="Fucose-specific lectin"/>
    <property type="match status" value="1"/>
</dbReference>
<dbReference type="OrthoDB" id="9816120at2"/>
<evidence type="ECO:0000259" key="3">
    <source>
        <dbReference type="Pfam" id="PF18962"/>
    </source>
</evidence>
<dbReference type="PANTHER" id="PTHR44103:SF1">
    <property type="entry name" value="PROPROTEIN CONVERTASE P"/>
    <property type="match status" value="1"/>
</dbReference>
<dbReference type="PANTHER" id="PTHR44103">
    <property type="entry name" value="PROPROTEIN CONVERTASE P"/>
    <property type="match status" value="1"/>
</dbReference>
<accession>A0A5J4IUV5</accession>